<proteinExistence type="predicted"/>
<protein>
    <submittedName>
        <fullName evidence="3">Uncharacterized protein</fullName>
    </submittedName>
</protein>
<evidence type="ECO:0000256" key="1">
    <source>
        <dbReference type="SAM" id="MobiDB-lite"/>
    </source>
</evidence>
<dbReference type="EMBL" id="JXJQ01000010">
    <property type="protein sequence ID" value="KJY60634.1"/>
    <property type="molecule type" value="Genomic_DNA"/>
</dbReference>
<feature type="compositionally biased region" description="Polar residues" evidence="1">
    <location>
        <begin position="94"/>
        <end position="104"/>
    </location>
</feature>
<dbReference type="AlphaFoldDB" id="A0A0F4LQQ9"/>
<keyword evidence="2" id="KW-1133">Transmembrane helix</keyword>
<dbReference type="STRING" id="1218492.JG30_13190"/>
<evidence type="ECO:0000256" key="2">
    <source>
        <dbReference type="SAM" id="Phobius"/>
    </source>
</evidence>
<keyword evidence="4" id="KW-1185">Reference proteome</keyword>
<dbReference type="NCBIfam" id="TIGR01167">
    <property type="entry name" value="LPXTG_anchor"/>
    <property type="match status" value="1"/>
</dbReference>
<dbReference type="RefSeq" id="WP_046317352.1">
    <property type="nucleotide sequence ID" value="NZ_JBHSZT010000005.1"/>
</dbReference>
<name>A0A0F4LQQ9_9LACO</name>
<reference evidence="3 4" key="1">
    <citation type="submission" date="2015-01" db="EMBL/GenBank/DDBJ databases">
        <title>Comparative genomics of the lactic acid bacteria isolated from the honey bee gut.</title>
        <authorList>
            <person name="Ellegaard K.M."/>
            <person name="Tamarit D."/>
            <person name="Javelind E."/>
            <person name="Olofsson T."/>
            <person name="Andersson S.G."/>
            <person name="Vasquez A."/>
        </authorList>
    </citation>
    <scope>NUCLEOTIDE SEQUENCE [LARGE SCALE GENOMIC DNA]</scope>
    <source>
        <strain evidence="3 4">Bin4</strain>
    </source>
</reference>
<sequence length="157" mass="16987">MKTIKHRQFKRLSWFKVTGVILTVVLAVGLVVGLFSVATWAGEGTDYNGSNLTRSAPVTTGEGDKKTSDVRVQIIAKDNVNNGEANQAPKKLSDNSGNNQNTAQPGAVNITDHTSLPQTGEVNDRGFTMIGMALLGLIVIINRNGVVGAWRRVWQRE</sequence>
<feature type="transmembrane region" description="Helical" evidence="2">
    <location>
        <begin position="20"/>
        <end position="41"/>
    </location>
</feature>
<feature type="transmembrane region" description="Helical" evidence="2">
    <location>
        <begin position="126"/>
        <end position="146"/>
    </location>
</feature>
<organism evidence="3 4">
    <name type="scientific">Bombilactobacillus mellifer</name>
    <dbReference type="NCBI Taxonomy" id="1218492"/>
    <lineage>
        <taxon>Bacteria</taxon>
        <taxon>Bacillati</taxon>
        <taxon>Bacillota</taxon>
        <taxon>Bacilli</taxon>
        <taxon>Lactobacillales</taxon>
        <taxon>Lactobacillaceae</taxon>
        <taxon>Bombilactobacillus</taxon>
    </lineage>
</organism>
<dbReference type="OrthoDB" id="2294758at2"/>
<keyword evidence="2" id="KW-0812">Transmembrane</keyword>
<feature type="region of interest" description="Disordered" evidence="1">
    <location>
        <begin position="83"/>
        <end position="119"/>
    </location>
</feature>
<dbReference type="HOGENOM" id="CLU_1729056_0_0_9"/>
<keyword evidence="2" id="KW-0472">Membrane</keyword>
<gene>
    <name evidence="3" type="ORF">JG30_13190</name>
</gene>
<dbReference type="Proteomes" id="UP000033558">
    <property type="component" value="Unassembled WGS sequence"/>
</dbReference>
<evidence type="ECO:0000313" key="4">
    <source>
        <dbReference type="Proteomes" id="UP000033558"/>
    </source>
</evidence>
<accession>A0A0F4LQQ9</accession>
<evidence type="ECO:0000313" key="3">
    <source>
        <dbReference type="EMBL" id="KJY60634.1"/>
    </source>
</evidence>
<dbReference type="PATRIC" id="fig|1218492.5.peg.1370"/>
<comment type="caution">
    <text evidence="3">The sequence shown here is derived from an EMBL/GenBank/DDBJ whole genome shotgun (WGS) entry which is preliminary data.</text>
</comment>